<evidence type="ECO:0000313" key="2">
    <source>
        <dbReference type="Proteomes" id="UP000199024"/>
    </source>
</evidence>
<dbReference type="InterPro" id="IPR021948">
    <property type="entry name" value="DUF3565"/>
</dbReference>
<sequence>MDRRVVGFRQDVAGEWVVVMECGHERHVRHDPPWTVREWVLTEAGRMSWVGRGMECVVCAGEAG</sequence>
<keyword evidence="2" id="KW-1185">Reference proteome</keyword>
<accession>A0A1I6MXV5</accession>
<name>A0A1I6MXV5_9BACT</name>
<gene>
    <name evidence="1" type="ORF">SAMN05421771_3647</name>
</gene>
<reference evidence="1 2" key="1">
    <citation type="submission" date="2016-10" db="EMBL/GenBank/DDBJ databases">
        <authorList>
            <person name="de Groot N.N."/>
        </authorList>
    </citation>
    <scope>NUCLEOTIDE SEQUENCE [LARGE SCALE GENOMIC DNA]</scope>
    <source>
        <strain evidence="1 2">DSM 21001</strain>
    </source>
</reference>
<dbReference type="Proteomes" id="UP000199024">
    <property type="component" value="Unassembled WGS sequence"/>
</dbReference>
<dbReference type="EMBL" id="FOZL01000002">
    <property type="protein sequence ID" value="SFS20457.1"/>
    <property type="molecule type" value="Genomic_DNA"/>
</dbReference>
<proteinExistence type="predicted"/>
<dbReference type="STRING" id="474950.SAMN05421771_3647"/>
<evidence type="ECO:0000313" key="1">
    <source>
        <dbReference type="EMBL" id="SFS20457.1"/>
    </source>
</evidence>
<dbReference type="Pfam" id="PF12088">
    <property type="entry name" value="DUF3565"/>
    <property type="match status" value="1"/>
</dbReference>
<evidence type="ECO:0008006" key="3">
    <source>
        <dbReference type="Google" id="ProtNLM"/>
    </source>
</evidence>
<dbReference type="OrthoDB" id="9799128at2"/>
<dbReference type="AlphaFoldDB" id="A0A1I6MXV5"/>
<protein>
    <recommendedName>
        <fullName evidence="3">DUF3565 domain-containing protein</fullName>
    </recommendedName>
</protein>
<dbReference type="RefSeq" id="WP_089843847.1">
    <property type="nucleotide sequence ID" value="NZ_FOZL01000002.1"/>
</dbReference>
<organism evidence="1 2">
    <name type="scientific">Granulicella pectinivorans</name>
    <dbReference type="NCBI Taxonomy" id="474950"/>
    <lineage>
        <taxon>Bacteria</taxon>
        <taxon>Pseudomonadati</taxon>
        <taxon>Acidobacteriota</taxon>
        <taxon>Terriglobia</taxon>
        <taxon>Terriglobales</taxon>
        <taxon>Acidobacteriaceae</taxon>
        <taxon>Granulicella</taxon>
    </lineage>
</organism>